<dbReference type="GO" id="GO:0015918">
    <property type="term" value="P:sterol transport"/>
    <property type="evidence" value="ECO:0007669"/>
    <property type="project" value="InterPro"/>
</dbReference>
<dbReference type="Pfam" id="PF02221">
    <property type="entry name" value="E1_DerP2_DerF2"/>
    <property type="match status" value="1"/>
</dbReference>
<evidence type="ECO:0000256" key="3">
    <source>
        <dbReference type="ARBA" id="ARBA00011245"/>
    </source>
</evidence>
<keyword evidence="10" id="KW-1185">Reference proteome</keyword>
<sequence length="138" mass="14789">MRSIIFTLLVLIAIVNCDLVKTTSCFENPTLTVDAVDVNPVIAKPGDNVTSIIKGTANKEVTGGKLTVEVFLRTIRLFAFTYDLCKIGTCPVTGPYTATVVQNVPKIALSGVYSTKNTAVDAAGNILSCVQFDFQVKK</sequence>
<comment type="similarity">
    <text evidence="2">Belongs to the NPC2 family.</text>
</comment>
<comment type="function">
    <text evidence="1">Catalyzes the intermembrane transfer of phosphatidylglycerol and phosphatidylinositol.</text>
</comment>
<evidence type="ECO:0000256" key="1">
    <source>
        <dbReference type="ARBA" id="ARBA00002053"/>
    </source>
</evidence>
<dbReference type="InterPro" id="IPR003172">
    <property type="entry name" value="ML_dom"/>
</dbReference>
<evidence type="ECO:0000256" key="6">
    <source>
        <dbReference type="ARBA" id="ARBA00023055"/>
    </source>
</evidence>
<dbReference type="PANTHER" id="PTHR11306">
    <property type="entry name" value="NIEMANN PICK TYPE C2 PROTEIN NPC2-RELATED"/>
    <property type="match status" value="1"/>
</dbReference>
<evidence type="ECO:0000256" key="4">
    <source>
        <dbReference type="ARBA" id="ARBA00022448"/>
    </source>
</evidence>
<keyword evidence="4" id="KW-0813">Transport</keyword>
<protein>
    <submittedName>
        <fullName evidence="9">Phosphatidylinositol/phosphatidylglycerol transfer protein</fullName>
    </submittedName>
</protein>
<dbReference type="PANTHER" id="PTHR11306:SF0">
    <property type="entry name" value="PHOSPHATIDYLGLYCEROL_PHOSPHATIDYLINOSITOL TRANSFER PROTEIN"/>
    <property type="match status" value="1"/>
</dbReference>
<dbReference type="Gene3D" id="2.60.40.770">
    <property type="match status" value="1"/>
</dbReference>
<keyword evidence="5 7" id="KW-0732">Signal</keyword>
<evidence type="ECO:0000313" key="9">
    <source>
        <dbReference type="EMBL" id="KAL0491456.1"/>
    </source>
</evidence>
<dbReference type="InterPro" id="IPR014756">
    <property type="entry name" value="Ig_E-set"/>
</dbReference>
<dbReference type="EMBL" id="JAOPGA020001803">
    <property type="protein sequence ID" value="KAL0491456.1"/>
    <property type="molecule type" value="Genomic_DNA"/>
</dbReference>
<reference evidence="9 10" key="1">
    <citation type="submission" date="2024-03" db="EMBL/GenBank/DDBJ databases">
        <title>The Acrasis kona genome and developmental transcriptomes reveal deep origins of eukaryotic multicellular pathways.</title>
        <authorList>
            <person name="Sheikh S."/>
            <person name="Fu C.-J."/>
            <person name="Brown M.W."/>
            <person name="Baldauf S.L."/>
        </authorList>
    </citation>
    <scope>NUCLEOTIDE SEQUENCE [LARGE SCALE GENOMIC DNA]</scope>
    <source>
        <strain evidence="9 10">ATCC MYA-3509</strain>
    </source>
</reference>
<proteinExistence type="inferred from homology"/>
<keyword evidence="6" id="KW-0445">Lipid transport</keyword>
<gene>
    <name evidence="9" type="ORF">AKO1_000884</name>
</gene>
<organism evidence="9 10">
    <name type="scientific">Acrasis kona</name>
    <dbReference type="NCBI Taxonomy" id="1008807"/>
    <lineage>
        <taxon>Eukaryota</taxon>
        <taxon>Discoba</taxon>
        <taxon>Heterolobosea</taxon>
        <taxon>Tetramitia</taxon>
        <taxon>Eutetramitia</taxon>
        <taxon>Acrasidae</taxon>
        <taxon>Acrasis</taxon>
    </lineage>
</organism>
<dbReference type="SUPFAM" id="SSF81296">
    <property type="entry name" value="E set domains"/>
    <property type="match status" value="1"/>
</dbReference>
<evidence type="ECO:0000256" key="2">
    <source>
        <dbReference type="ARBA" id="ARBA00006370"/>
    </source>
</evidence>
<accession>A0AAW2ZNM7</accession>
<dbReference type="SMART" id="SM00737">
    <property type="entry name" value="ML"/>
    <property type="match status" value="1"/>
</dbReference>
<name>A0AAW2ZNM7_9EUKA</name>
<feature type="chain" id="PRO_5043722047" evidence="7">
    <location>
        <begin position="18"/>
        <end position="138"/>
    </location>
</feature>
<comment type="subunit">
    <text evidence="3">Monomer.</text>
</comment>
<comment type="caution">
    <text evidence="9">The sequence shown here is derived from an EMBL/GenBank/DDBJ whole genome shotgun (WGS) entry which is preliminary data.</text>
</comment>
<evidence type="ECO:0000256" key="7">
    <source>
        <dbReference type="SAM" id="SignalP"/>
    </source>
</evidence>
<dbReference type="Proteomes" id="UP001431209">
    <property type="component" value="Unassembled WGS sequence"/>
</dbReference>
<dbReference type="GO" id="GO:0032934">
    <property type="term" value="F:sterol binding"/>
    <property type="evidence" value="ECO:0007669"/>
    <property type="project" value="InterPro"/>
</dbReference>
<feature type="domain" description="MD-2-related lipid-recognition" evidence="8">
    <location>
        <begin position="14"/>
        <end position="134"/>
    </location>
</feature>
<dbReference type="InterPro" id="IPR039670">
    <property type="entry name" value="NPC2-like"/>
</dbReference>
<evidence type="ECO:0000313" key="10">
    <source>
        <dbReference type="Proteomes" id="UP001431209"/>
    </source>
</evidence>
<evidence type="ECO:0000256" key="5">
    <source>
        <dbReference type="ARBA" id="ARBA00022729"/>
    </source>
</evidence>
<dbReference type="AlphaFoldDB" id="A0AAW2ZNM7"/>
<evidence type="ECO:0000259" key="8">
    <source>
        <dbReference type="SMART" id="SM00737"/>
    </source>
</evidence>
<feature type="signal peptide" evidence="7">
    <location>
        <begin position="1"/>
        <end position="17"/>
    </location>
</feature>